<protein>
    <submittedName>
        <fullName evidence="6">Protein kinase</fullName>
    </submittedName>
</protein>
<evidence type="ECO:0000313" key="7">
    <source>
        <dbReference type="Proteomes" id="UP000515838"/>
    </source>
</evidence>
<dbReference type="Gene3D" id="3.30.200.20">
    <property type="entry name" value="Phosphorylase Kinase, domain 1"/>
    <property type="match status" value="1"/>
</dbReference>
<evidence type="ECO:0000256" key="3">
    <source>
        <dbReference type="ARBA" id="ARBA00022777"/>
    </source>
</evidence>
<dbReference type="Pfam" id="PF00069">
    <property type="entry name" value="Pkinase"/>
    <property type="match status" value="1"/>
</dbReference>
<reference evidence="6 7" key="1">
    <citation type="submission" date="2020-08" db="EMBL/GenBank/DDBJ databases">
        <title>Streptomycin Non-resistant strain, P. mexicana.</title>
        <authorList>
            <person name="Ganesh-Kumar S."/>
            <person name="Zhe T."/>
            <person name="Yu Z."/>
            <person name="Min Y."/>
        </authorList>
    </citation>
    <scope>NUCLEOTIDE SEQUENCE [LARGE SCALE GENOMIC DNA]</scope>
    <source>
        <strain evidence="6 7">GTZY2</strain>
    </source>
</reference>
<dbReference type="Gene3D" id="1.10.510.10">
    <property type="entry name" value="Transferase(Phosphotransferase) domain 1"/>
    <property type="match status" value="1"/>
</dbReference>
<feature type="domain" description="Protein kinase" evidence="5">
    <location>
        <begin position="89"/>
        <end position="370"/>
    </location>
</feature>
<dbReference type="GeneID" id="81469927"/>
<dbReference type="Proteomes" id="UP000515838">
    <property type="component" value="Chromosome"/>
</dbReference>
<dbReference type="RefSeq" id="WP_187573820.1">
    <property type="nucleotide sequence ID" value="NZ_CP060731.1"/>
</dbReference>
<dbReference type="GO" id="GO:0004674">
    <property type="term" value="F:protein serine/threonine kinase activity"/>
    <property type="evidence" value="ECO:0007669"/>
    <property type="project" value="TreeGrafter"/>
</dbReference>
<dbReference type="PANTHER" id="PTHR43289">
    <property type="entry name" value="MITOGEN-ACTIVATED PROTEIN KINASE KINASE KINASE 20-RELATED"/>
    <property type="match status" value="1"/>
</dbReference>
<accession>A0A7G9TEA8</accession>
<dbReference type="InterPro" id="IPR000719">
    <property type="entry name" value="Prot_kinase_dom"/>
</dbReference>
<keyword evidence="4" id="KW-0067">ATP-binding</keyword>
<evidence type="ECO:0000256" key="4">
    <source>
        <dbReference type="ARBA" id="ARBA00022840"/>
    </source>
</evidence>
<evidence type="ECO:0000313" key="6">
    <source>
        <dbReference type="EMBL" id="QNN78433.1"/>
    </source>
</evidence>
<dbReference type="SUPFAM" id="SSF48452">
    <property type="entry name" value="TPR-like"/>
    <property type="match status" value="1"/>
</dbReference>
<dbReference type="SUPFAM" id="SSF56112">
    <property type="entry name" value="Protein kinase-like (PK-like)"/>
    <property type="match status" value="1"/>
</dbReference>
<dbReference type="GO" id="GO:0005524">
    <property type="term" value="F:ATP binding"/>
    <property type="evidence" value="ECO:0007669"/>
    <property type="project" value="UniProtKB-KW"/>
</dbReference>
<gene>
    <name evidence="6" type="ORF">IAE60_03055</name>
</gene>
<dbReference type="SMART" id="SM00220">
    <property type="entry name" value="S_TKc"/>
    <property type="match status" value="1"/>
</dbReference>
<dbReference type="PANTHER" id="PTHR43289:SF34">
    <property type="entry name" value="SERINE_THREONINE-PROTEIN KINASE YBDM-RELATED"/>
    <property type="match status" value="1"/>
</dbReference>
<dbReference type="EMBL" id="CP060731">
    <property type="protein sequence ID" value="QNN78433.1"/>
    <property type="molecule type" value="Genomic_DNA"/>
</dbReference>
<evidence type="ECO:0000259" key="5">
    <source>
        <dbReference type="PROSITE" id="PS50011"/>
    </source>
</evidence>
<dbReference type="InterPro" id="IPR008271">
    <property type="entry name" value="Ser/Thr_kinase_AS"/>
</dbReference>
<dbReference type="Gene3D" id="1.25.40.10">
    <property type="entry name" value="Tetratricopeptide repeat domain"/>
    <property type="match status" value="2"/>
</dbReference>
<name>A0A7G9TEA8_PSEMX</name>
<evidence type="ECO:0000256" key="1">
    <source>
        <dbReference type="ARBA" id="ARBA00022679"/>
    </source>
</evidence>
<keyword evidence="3 6" id="KW-0418">Kinase</keyword>
<dbReference type="InterPro" id="IPR011990">
    <property type="entry name" value="TPR-like_helical_dom_sf"/>
</dbReference>
<dbReference type="PROSITE" id="PS00108">
    <property type="entry name" value="PROTEIN_KINASE_ST"/>
    <property type="match status" value="1"/>
</dbReference>
<dbReference type="PROSITE" id="PS50011">
    <property type="entry name" value="PROTEIN_KINASE_DOM"/>
    <property type="match status" value="1"/>
</dbReference>
<evidence type="ECO:0000256" key="2">
    <source>
        <dbReference type="ARBA" id="ARBA00022741"/>
    </source>
</evidence>
<organism evidence="6 7">
    <name type="scientific">Pseudoxanthomonas mexicana</name>
    <dbReference type="NCBI Taxonomy" id="128785"/>
    <lineage>
        <taxon>Bacteria</taxon>
        <taxon>Pseudomonadati</taxon>
        <taxon>Pseudomonadota</taxon>
        <taxon>Gammaproteobacteria</taxon>
        <taxon>Lysobacterales</taxon>
        <taxon>Lysobacteraceae</taxon>
        <taxon>Pseudoxanthomonas</taxon>
    </lineage>
</organism>
<dbReference type="InterPro" id="IPR011009">
    <property type="entry name" value="Kinase-like_dom_sf"/>
</dbReference>
<dbReference type="CDD" id="cd14014">
    <property type="entry name" value="STKc_PknB_like"/>
    <property type="match status" value="1"/>
</dbReference>
<keyword evidence="2" id="KW-0547">Nucleotide-binding</keyword>
<proteinExistence type="predicted"/>
<keyword evidence="1" id="KW-0808">Transferase</keyword>
<sequence length="892" mass="96200">MSDLEARALDLFDEYVELTPRRRADALAALRVREPALHDALRRLLQADAASYPLEGGALDALYAEHARSDGDGIDPASLARVGTMLGPWHIDRVLAQGGMGTVYEASRADGQYEKKVALKCIRAEMSSPILVDAFMRERNHLAKLDHPNIAPLLDGGVEGDGRPWFAMRLVQGVSVDQWADQQRLELGSRISLLLQACRALQYAHAHGVLHQDIKPGNLLVSPDGVVHLVDFGLSTLMSGREGDTAAPIAVSNGYTAPELLTGGAASVAADVHAIGVVLYQLLVDAWPRPLQPLHTQLSGIGTGSAQAPSLLAATALPQVAYLRRCRDTRLLRRKLQGDLDAIALKCVALAPGDRYASVGALIEDLEHWLARRPVGARGAGRAYVLGRFFQRNALATLFAGSVMLSLAAAAGAFAWFHWRGQQEARDMQLVSTMFEQTLGAATLSGLAEARPSSRQLLEKTEAHLRALPPQSSPVIRARALTSLARSYAVLGDYAHALALASQANRLLTDSPAHQSETQATLATLLNLQARHAEARDVATQSLRQSTSARPTADITTLNLLTELARAHWGLSEHDAAFNALGFAQNVAAGLPSQPALDTQVELSILRAQWHLQLMDLAEAGRELDAATALAREASPSLADNVNEARLSLLLLKEDDGQARQVAEALLASRRQRLGPGHPDTARSSRLRLEVLERQGRAAGIPPTVLRETREAIVTAYGKAHPEYARQLLLEARLQRPHDVSKSVSLSGEAVQLLERILGPRHPTTLAAKEEQAEVLIQLASAQSGPSREASLTHAISMLQEVVHATRQRQQPSPMAKYLLAQALILRAAAGTPDAATDQRRAEALLQDGLVEASRQLGPRHAVTVRIRNALVGNFLPASRSDQARVPDAARR</sequence>
<dbReference type="AlphaFoldDB" id="A0A7G9TEA8"/>